<dbReference type="Proteomes" id="UP000692954">
    <property type="component" value="Unassembled WGS sequence"/>
</dbReference>
<dbReference type="EMBL" id="CAJJDN010000033">
    <property type="protein sequence ID" value="CAD8075358.1"/>
    <property type="molecule type" value="Genomic_DNA"/>
</dbReference>
<reference evidence="2" key="1">
    <citation type="submission" date="2021-01" db="EMBL/GenBank/DDBJ databases">
        <authorList>
            <consortium name="Genoscope - CEA"/>
            <person name="William W."/>
        </authorList>
    </citation>
    <scope>NUCLEOTIDE SEQUENCE</scope>
</reference>
<protein>
    <recommendedName>
        <fullName evidence="4">Transmembrane protein</fullName>
    </recommendedName>
</protein>
<feature type="signal peptide" evidence="1">
    <location>
        <begin position="1"/>
        <end position="16"/>
    </location>
</feature>
<evidence type="ECO:0000313" key="2">
    <source>
        <dbReference type="EMBL" id="CAD8075358.1"/>
    </source>
</evidence>
<name>A0A8S1M3D0_9CILI</name>
<keyword evidence="1" id="KW-0732">Signal</keyword>
<organism evidence="2 3">
    <name type="scientific">Paramecium sonneborni</name>
    <dbReference type="NCBI Taxonomy" id="65129"/>
    <lineage>
        <taxon>Eukaryota</taxon>
        <taxon>Sar</taxon>
        <taxon>Alveolata</taxon>
        <taxon>Ciliophora</taxon>
        <taxon>Intramacronucleata</taxon>
        <taxon>Oligohymenophorea</taxon>
        <taxon>Peniculida</taxon>
        <taxon>Parameciidae</taxon>
        <taxon>Paramecium</taxon>
    </lineage>
</organism>
<feature type="chain" id="PRO_5035880360" description="Transmembrane protein" evidence="1">
    <location>
        <begin position="17"/>
        <end position="270"/>
    </location>
</feature>
<dbReference type="AlphaFoldDB" id="A0A8S1M3D0"/>
<dbReference type="OrthoDB" id="290122at2759"/>
<evidence type="ECO:0008006" key="4">
    <source>
        <dbReference type="Google" id="ProtNLM"/>
    </source>
</evidence>
<evidence type="ECO:0000313" key="3">
    <source>
        <dbReference type="Proteomes" id="UP000692954"/>
    </source>
</evidence>
<accession>A0A8S1M3D0</accession>
<proteinExistence type="predicted"/>
<evidence type="ECO:0000256" key="1">
    <source>
        <dbReference type="SAM" id="SignalP"/>
    </source>
</evidence>
<gene>
    <name evidence="2" type="ORF">PSON_ATCC_30995.1.T0330187</name>
</gene>
<comment type="caution">
    <text evidence="2">The sequence shown here is derived from an EMBL/GenBank/DDBJ whole genome shotgun (WGS) entry which is preliminary data.</text>
</comment>
<sequence length="270" mass="31126">MKQIIILLLLILIINCLDIQACSCLSLQTQYDCENSVTFQIANQDLFDLRFCHWQQGKCFDIRKDIKITCNFQGQENCLNLPQCAWYNNKCQTFTKCSDYIYDKSILSTSCENNYCLDNGTTCAFDLIGREEQKCEDIAQEEICVKHYLLYKNTICNWNGTQCVGQIISSCSGLNQKQCIQANSQCSWKNNTCGKRKCEDGQYSYSQDEGVKLCSSFLDIETNQVIYCSLNEEGQCIIYDPVDLDRKNCHAQSFQQYAWDPNNQECKKCI</sequence>
<keyword evidence="3" id="KW-1185">Reference proteome</keyword>